<proteinExistence type="predicted"/>
<evidence type="ECO:0000256" key="3">
    <source>
        <dbReference type="ARBA" id="ARBA00022692"/>
    </source>
</evidence>
<dbReference type="PANTHER" id="PTHR43124:SF3">
    <property type="entry name" value="CHLORAMPHENICOL EFFLUX PUMP RV0191"/>
    <property type="match status" value="1"/>
</dbReference>
<dbReference type="SUPFAM" id="SSF103473">
    <property type="entry name" value="MFS general substrate transporter"/>
    <property type="match status" value="1"/>
</dbReference>
<keyword evidence="2" id="KW-1003">Cell membrane</keyword>
<dbReference type="InterPro" id="IPR005829">
    <property type="entry name" value="Sugar_transporter_CS"/>
</dbReference>
<dbReference type="PROSITE" id="PS00216">
    <property type="entry name" value="SUGAR_TRANSPORT_1"/>
    <property type="match status" value="1"/>
</dbReference>
<dbReference type="InterPro" id="IPR011701">
    <property type="entry name" value="MFS"/>
</dbReference>
<evidence type="ECO:0000256" key="6">
    <source>
        <dbReference type="SAM" id="Phobius"/>
    </source>
</evidence>
<dbReference type="InterPro" id="IPR050189">
    <property type="entry name" value="MFS_Efflux_Transporters"/>
</dbReference>
<reference evidence="8" key="1">
    <citation type="submission" date="2016-03" db="EMBL/GenBank/DDBJ databases">
        <authorList>
            <person name="Borrel G."/>
            <person name="Mccann A."/>
            <person name="O'Toole P.W."/>
        </authorList>
    </citation>
    <scope>NUCLEOTIDE SEQUENCE</scope>
    <source>
        <strain evidence="8">183</strain>
    </source>
</reference>
<feature type="transmembrane region" description="Helical" evidence="6">
    <location>
        <begin position="65"/>
        <end position="82"/>
    </location>
</feature>
<accession>A0A8J8PBZ3</accession>
<comment type="subcellular location">
    <subcellularLocation>
        <location evidence="1">Cell membrane</location>
        <topology evidence="1">Multi-pass membrane protein</topology>
    </subcellularLocation>
</comment>
<dbReference type="AlphaFoldDB" id="A0A8J8PBZ3"/>
<evidence type="ECO:0000313" key="9">
    <source>
        <dbReference type="Proteomes" id="UP000752814"/>
    </source>
</evidence>
<feature type="transmembrane region" description="Helical" evidence="6">
    <location>
        <begin position="353"/>
        <end position="375"/>
    </location>
</feature>
<name>A0A8J8PBZ3_9ARCH</name>
<comment type="caution">
    <text evidence="8">The sequence shown here is derived from an EMBL/GenBank/DDBJ whole genome shotgun (WGS) entry which is preliminary data.</text>
</comment>
<dbReference type="Pfam" id="PF07690">
    <property type="entry name" value="MFS_1"/>
    <property type="match status" value="1"/>
</dbReference>
<evidence type="ECO:0000313" key="8">
    <source>
        <dbReference type="EMBL" id="TQS81176.1"/>
    </source>
</evidence>
<feature type="transmembrane region" description="Helical" evidence="6">
    <location>
        <begin position="198"/>
        <end position="219"/>
    </location>
</feature>
<sequence>MLIYLTSFVSPFSTNAVLALVPDLKGAFDATAPQILTSVTAYMIPYALLMLISGATSDSYGRRQIATAGLGIFAVGSAVIVFSPDLSVFLAGRAVQGAGFALVQPILQALLGDIVPHEELGKAMGYSNGASAAGVASGPLVAGVLALIDWRGVFVFTAIYAIIALLLFLKLFEDDRVTERPEEGIITVLKKGAKSKGIIPLCIAGFLTFLSYIGMMSFVSDLLSLPPLRLDESYIGIVLGIAGLSGVAISPFSGRVSDRFGRFSGSAIGFSIMIAALILITLSSSTIEYIITLSLLRVGTSFSWASMLATSVEISPKYKGAVSSIFNTVRYSGYALAPVAFTPLYNSVDVKAIGYAGAIGTAGAFICIALARLILNKEEGRSYKSAR</sequence>
<keyword evidence="5 6" id="KW-0472">Membrane</keyword>
<evidence type="ECO:0000256" key="1">
    <source>
        <dbReference type="ARBA" id="ARBA00004651"/>
    </source>
</evidence>
<keyword evidence="3 6" id="KW-0812">Transmembrane</keyword>
<keyword evidence="4 6" id="KW-1133">Transmembrane helix</keyword>
<dbReference type="EMBL" id="LVVT01000024">
    <property type="protein sequence ID" value="TQS81176.1"/>
    <property type="molecule type" value="Genomic_DNA"/>
</dbReference>
<dbReference type="GO" id="GO:0022857">
    <property type="term" value="F:transmembrane transporter activity"/>
    <property type="evidence" value="ECO:0007669"/>
    <property type="project" value="InterPro"/>
</dbReference>
<dbReference type="InterPro" id="IPR036259">
    <property type="entry name" value="MFS_trans_sf"/>
</dbReference>
<dbReference type="InterPro" id="IPR020846">
    <property type="entry name" value="MFS_dom"/>
</dbReference>
<feature type="domain" description="Major facilitator superfamily (MFS) profile" evidence="7">
    <location>
        <begin position="1"/>
        <end position="381"/>
    </location>
</feature>
<dbReference type="Gene3D" id="1.20.1250.20">
    <property type="entry name" value="MFS general substrate transporter like domains"/>
    <property type="match status" value="1"/>
</dbReference>
<protein>
    <recommendedName>
        <fullName evidence="7">Major facilitator superfamily (MFS) profile domain-containing protein</fullName>
    </recommendedName>
</protein>
<dbReference type="PANTHER" id="PTHR43124">
    <property type="entry name" value="PURINE EFFLUX PUMP PBUE"/>
    <property type="match status" value="1"/>
</dbReference>
<dbReference type="OMA" id="LIMGRIM"/>
<dbReference type="PROSITE" id="PS50850">
    <property type="entry name" value="MFS"/>
    <property type="match status" value="1"/>
</dbReference>
<organism evidence="8 9">
    <name type="scientific">Candidatus Methanomassiliicoccus intestinalis</name>
    <dbReference type="NCBI Taxonomy" id="1406512"/>
    <lineage>
        <taxon>Archaea</taxon>
        <taxon>Methanobacteriati</taxon>
        <taxon>Thermoplasmatota</taxon>
        <taxon>Thermoplasmata</taxon>
        <taxon>Methanomassiliicoccales</taxon>
        <taxon>Methanomassiliicoccaceae</taxon>
        <taxon>Methanomassiliicoccus</taxon>
    </lineage>
</organism>
<feature type="transmembrane region" description="Helical" evidence="6">
    <location>
        <begin position="234"/>
        <end position="253"/>
    </location>
</feature>
<feature type="transmembrane region" description="Helical" evidence="6">
    <location>
        <begin position="35"/>
        <end position="53"/>
    </location>
</feature>
<evidence type="ECO:0000256" key="4">
    <source>
        <dbReference type="ARBA" id="ARBA00022989"/>
    </source>
</evidence>
<feature type="transmembrane region" description="Helical" evidence="6">
    <location>
        <begin position="265"/>
        <end position="283"/>
    </location>
</feature>
<feature type="transmembrane region" description="Helical" evidence="6">
    <location>
        <begin position="154"/>
        <end position="172"/>
    </location>
</feature>
<dbReference type="Proteomes" id="UP000752814">
    <property type="component" value="Unassembled WGS sequence"/>
</dbReference>
<evidence type="ECO:0000259" key="7">
    <source>
        <dbReference type="PROSITE" id="PS50850"/>
    </source>
</evidence>
<evidence type="ECO:0000256" key="5">
    <source>
        <dbReference type="ARBA" id="ARBA00023136"/>
    </source>
</evidence>
<gene>
    <name evidence="8" type="ORF">A3207_04690</name>
</gene>
<dbReference type="GO" id="GO:0005886">
    <property type="term" value="C:plasma membrane"/>
    <property type="evidence" value="ECO:0007669"/>
    <property type="project" value="UniProtKB-SubCell"/>
</dbReference>
<evidence type="ECO:0000256" key="2">
    <source>
        <dbReference type="ARBA" id="ARBA00022475"/>
    </source>
</evidence>